<keyword evidence="5" id="KW-1003">Cell membrane</keyword>
<dbReference type="GO" id="GO:0043953">
    <property type="term" value="P:protein transport by the Tat complex"/>
    <property type="evidence" value="ECO:0007669"/>
    <property type="project" value="UniProtKB-UniRule"/>
</dbReference>
<keyword evidence="5" id="KW-0813">Transport</keyword>
<dbReference type="GO" id="GO:0065002">
    <property type="term" value="P:intracellular protein transmembrane transport"/>
    <property type="evidence" value="ECO:0007669"/>
    <property type="project" value="TreeGrafter"/>
</dbReference>
<evidence type="ECO:0000313" key="6">
    <source>
        <dbReference type="EMBL" id="SFI39410.1"/>
    </source>
</evidence>
<keyword evidence="3 5" id="KW-1133">Transmembrane helix</keyword>
<dbReference type="GO" id="GO:0033281">
    <property type="term" value="C:TAT protein transport complex"/>
    <property type="evidence" value="ECO:0007669"/>
    <property type="project" value="UniProtKB-UniRule"/>
</dbReference>
<keyword evidence="5" id="KW-0811">Translocation</keyword>
<dbReference type="PANTHER" id="PTHR30371">
    <property type="entry name" value="SEC-INDEPENDENT PROTEIN TRANSLOCASE PROTEIN TATC"/>
    <property type="match status" value="1"/>
</dbReference>
<evidence type="ECO:0000256" key="3">
    <source>
        <dbReference type="ARBA" id="ARBA00022989"/>
    </source>
</evidence>
<keyword evidence="7" id="KW-1185">Reference proteome</keyword>
<feature type="transmembrane region" description="Helical" evidence="5">
    <location>
        <begin position="26"/>
        <end position="43"/>
    </location>
</feature>
<accession>A0A1I3HV31</accession>
<dbReference type="EMBL" id="FOQD01000008">
    <property type="protein sequence ID" value="SFI39410.1"/>
    <property type="molecule type" value="Genomic_DNA"/>
</dbReference>
<comment type="caution">
    <text evidence="5">Lacks conserved residue(s) required for the propagation of feature annotation.</text>
</comment>
<dbReference type="PANTHER" id="PTHR30371:SF0">
    <property type="entry name" value="SEC-INDEPENDENT PROTEIN TRANSLOCASE PROTEIN TATC, CHLOROPLASTIC-RELATED"/>
    <property type="match status" value="1"/>
</dbReference>
<feature type="transmembrane region" description="Helical" evidence="5">
    <location>
        <begin position="342"/>
        <end position="371"/>
    </location>
</feature>
<dbReference type="InterPro" id="IPR002033">
    <property type="entry name" value="TatC"/>
</dbReference>
<dbReference type="OrthoDB" id="9777044at2"/>
<feature type="transmembrane region" description="Helical" evidence="5">
    <location>
        <begin position="299"/>
        <end position="322"/>
    </location>
</feature>
<protein>
    <recommendedName>
        <fullName evidence="5">Sec-independent protein translocase protein TatC</fullName>
    </recommendedName>
</protein>
<proteinExistence type="inferred from homology"/>
<evidence type="ECO:0000256" key="2">
    <source>
        <dbReference type="ARBA" id="ARBA00022692"/>
    </source>
</evidence>
<dbReference type="Proteomes" id="UP000199518">
    <property type="component" value="Unassembled WGS sequence"/>
</dbReference>
<feature type="transmembrane region" description="Helical" evidence="5">
    <location>
        <begin position="218"/>
        <end position="239"/>
    </location>
</feature>
<sequence>MKQPTRDLFDDSTMTFGEHLEALRKHLILALIGLTVAVLVCLWKGELIVDFVRSPIDRALKIYAQPEPKTKKTGWEKMKDDWGLTTLGEYYGGFGDYFSGKTAADEDARREAAIEGHSEAILVHLSVEELVQALHQVNPGRFPLPEKPAAPEPAAPAAITPAEPVAAEPVPAPAPPAPPMVSLKLVAPEFAQFQATVEQSRRPVTLNVQEAFMTYLKVSIIAGVLLASPWIFYQLWLFVAAGLYPHERKYVYLYGTMSLVLFLVGAFFCFFAVFPFVLDFLLKFNKSLEIQPQIRLSEWISFAVVLPLMFGISFQLPLVMLFLERISIFSATVYREQRRMAILVIAILSSVLTPADPMSMLLMMFPLIFLYELGIRMCDWLPRGGSQLETV</sequence>
<name>A0A1I3HV31_9PLAN</name>
<comment type="subcellular location">
    <subcellularLocation>
        <location evidence="5">Cell membrane</location>
        <topology evidence="5">Multi-pass membrane protein</topology>
    </subcellularLocation>
    <subcellularLocation>
        <location evidence="1">Membrane</location>
        <topology evidence="1">Multi-pass membrane protein</topology>
    </subcellularLocation>
</comment>
<dbReference type="AlphaFoldDB" id="A0A1I3HV31"/>
<dbReference type="Pfam" id="PF00902">
    <property type="entry name" value="TatC"/>
    <property type="match status" value="1"/>
</dbReference>
<comment type="function">
    <text evidence="5">Part of the twin-arginine translocation (Tat) system that transports large folded proteins containing a characteristic twin-arginine motif in their signal peptide across membranes.</text>
</comment>
<feature type="transmembrane region" description="Helical" evidence="5">
    <location>
        <begin position="251"/>
        <end position="278"/>
    </location>
</feature>
<organism evidence="6 7">
    <name type="scientific">Planctomicrobium piriforme</name>
    <dbReference type="NCBI Taxonomy" id="1576369"/>
    <lineage>
        <taxon>Bacteria</taxon>
        <taxon>Pseudomonadati</taxon>
        <taxon>Planctomycetota</taxon>
        <taxon>Planctomycetia</taxon>
        <taxon>Planctomycetales</taxon>
        <taxon>Planctomycetaceae</taxon>
        <taxon>Planctomicrobium</taxon>
    </lineage>
</organism>
<keyword evidence="2 5" id="KW-0812">Transmembrane</keyword>
<dbReference type="HAMAP" id="MF_00902">
    <property type="entry name" value="TatC"/>
    <property type="match status" value="1"/>
</dbReference>
<keyword evidence="5" id="KW-0653">Protein transport</keyword>
<dbReference type="GO" id="GO:0009977">
    <property type="term" value="F:proton motive force dependent protein transmembrane transporter activity"/>
    <property type="evidence" value="ECO:0007669"/>
    <property type="project" value="TreeGrafter"/>
</dbReference>
<reference evidence="7" key="1">
    <citation type="submission" date="2016-10" db="EMBL/GenBank/DDBJ databases">
        <authorList>
            <person name="Varghese N."/>
            <person name="Submissions S."/>
        </authorList>
    </citation>
    <scope>NUCLEOTIDE SEQUENCE [LARGE SCALE GENOMIC DNA]</scope>
    <source>
        <strain evidence="7">DSM 26348</strain>
    </source>
</reference>
<gene>
    <name evidence="5" type="primary">tatC</name>
    <name evidence="6" type="ORF">SAMN05421753_108200</name>
</gene>
<evidence type="ECO:0000256" key="5">
    <source>
        <dbReference type="HAMAP-Rule" id="MF_00902"/>
    </source>
</evidence>
<dbReference type="NCBIfam" id="TIGR00945">
    <property type="entry name" value="tatC"/>
    <property type="match status" value="1"/>
</dbReference>
<dbReference type="STRING" id="1576369.SAMN05421753_108200"/>
<comment type="subunit">
    <text evidence="5">Forms a complex with TatA.</text>
</comment>
<keyword evidence="4 5" id="KW-0472">Membrane</keyword>
<evidence type="ECO:0000313" key="7">
    <source>
        <dbReference type="Proteomes" id="UP000199518"/>
    </source>
</evidence>
<evidence type="ECO:0000256" key="4">
    <source>
        <dbReference type="ARBA" id="ARBA00023136"/>
    </source>
</evidence>
<evidence type="ECO:0000256" key="1">
    <source>
        <dbReference type="ARBA" id="ARBA00004141"/>
    </source>
</evidence>
<comment type="similarity">
    <text evidence="5">Belongs to the TatC family.</text>
</comment>
<dbReference type="RefSeq" id="WP_092050530.1">
    <property type="nucleotide sequence ID" value="NZ_FOQD01000008.1"/>
</dbReference>